<reference evidence="1" key="1">
    <citation type="journal article" date="2018" name="Genome Biol.">
        <title>SKESA: strategic k-mer extension for scrupulous assemblies.</title>
        <authorList>
            <person name="Souvorov A."/>
            <person name="Agarwala R."/>
            <person name="Lipman D.J."/>
        </authorList>
    </citation>
    <scope>NUCLEOTIDE SEQUENCE</scope>
    <source>
        <strain evidence="1">BCW_3452</strain>
    </source>
</reference>
<dbReference type="AlphaFoldDB" id="A0A8H9N556"/>
<dbReference type="EMBL" id="DACRBY010000112">
    <property type="protein sequence ID" value="HAS8543080.1"/>
    <property type="molecule type" value="Genomic_DNA"/>
</dbReference>
<accession>A0A8H9N556</accession>
<gene>
    <name evidence="1" type="ORF">I7730_25420</name>
</gene>
<sequence>MHIQESPLEICDNNIRIRVVNQKERQDPYELFNAMGCYMEAIQKFNTLVVHSVDPSVEYSFKFQKVEYSSIVSVVKEWSSHISNAFTGAVHATAIKEIEAVLKSNNEISSPKQIHDLSHTLEDQIRSNVPIASDVHPYVDPVKLAEVLELITRGNELLYEGERVEVHEGDNVVSFNTGFRSKVKASKMGLTKKEPYRGIDEVKVIRPCNFGRSQWEVKSTITGDTYCAHFDVKCDWLERYQSGKIPVVTAKHTLRIVVSYDKYIVDKKNIIKNAVISSVTVNTDPDGEQTTMNFQ</sequence>
<reference evidence="1" key="2">
    <citation type="submission" date="2019-01" db="EMBL/GenBank/DDBJ databases">
        <authorList>
            <consortium name="NCBI Pathogen Detection Project"/>
        </authorList>
    </citation>
    <scope>NUCLEOTIDE SEQUENCE</scope>
    <source>
        <strain evidence="1">BCW_3452</strain>
    </source>
</reference>
<proteinExistence type="predicted"/>
<organism evidence="1">
    <name type="scientific">Vibrio vulnificus</name>
    <dbReference type="NCBI Taxonomy" id="672"/>
    <lineage>
        <taxon>Bacteria</taxon>
        <taxon>Pseudomonadati</taxon>
        <taxon>Pseudomonadota</taxon>
        <taxon>Gammaproteobacteria</taxon>
        <taxon>Vibrionales</taxon>
        <taxon>Vibrionaceae</taxon>
        <taxon>Vibrio</taxon>
    </lineage>
</organism>
<comment type="caution">
    <text evidence="1">The sequence shown here is derived from an EMBL/GenBank/DDBJ whole genome shotgun (WGS) entry which is preliminary data.</text>
</comment>
<name>A0A8H9N556_VIBVL</name>
<dbReference type="Proteomes" id="UP000863257">
    <property type="component" value="Unassembled WGS sequence"/>
</dbReference>
<feature type="non-terminal residue" evidence="1">
    <location>
        <position position="295"/>
    </location>
</feature>
<evidence type="ECO:0000313" key="1">
    <source>
        <dbReference type="EMBL" id="HAS8543080.1"/>
    </source>
</evidence>
<protein>
    <submittedName>
        <fullName evidence="1">Uncharacterized protein</fullName>
    </submittedName>
</protein>